<sequence length="341" mass="35005">MGSRGLKKTLKRTFRRPELAIGVDVGGTSVRAGVVDDQGSLLDTTRVGTPGGEGALEDAISGVIEDLRNRHEVTAVGLAVAGFVATDRRSVMFAPHLAWRAAPVADRIAQRVGLPVTLEHDANSATLAEHRFGAARGSKVVALIALGTGIGAGLLLDGQLYRGAHGVGPELGHLTVVPGGRPCPCGKYGCWERYCSGTALAATAVELLARNPGRSTVLARETAGDPGSVTGRRVAGAARDGDPVAQRAMAEMAKWLGEGLALVADVFDPEIMVIGGGVSESAPLFLDEAREHYATAITGAGHRPLARIRTAQLGDDTAIVGAATLAREAAATPGTRIGVPG</sequence>
<dbReference type="Proteomes" id="UP000741013">
    <property type="component" value="Unassembled WGS sequence"/>
</dbReference>
<dbReference type="EC" id="2.7.1.2" evidence="2"/>
<dbReference type="Pfam" id="PF00480">
    <property type="entry name" value="ROK"/>
    <property type="match status" value="1"/>
</dbReference>
<gene>
    <name evidence="2" type="ORF">JOM49_007526</name>
</gene>
<evidence type="ECO:0000313" key="3">
    <source>
        <dbReference type="Proteomes" id="UP000741013"/>
    </source>
</evidence>
<comment type="similarity">
    <text evidence="1">Belongs to the ROK (NagC/XylR) family.</text>
</comment>
<dbReference type="PANTHER" id="PTHR18964">
    <property type="entry name" value="ROK (REPRESSOR, ORF, KINASE) FAMILY"/>
    <property type="match status" value="1"/>
</dbReference>
<comment type="caution">
    <text evidence="2">The sequence shown here is derived from an EMBL/GenBank/DDBJ whole genome shotgun (WGS) entry which is preliminary data.</text>
</comment>
<dbReference type="PROSITE" id="PS01125">
    <property type="entry name" value="ROK"/>
    <property type="match status" value="1"/>
</dbReference>
<reference evidence="2 3" key="1">
    <citation type="submission" date="2021-03" db="EMBL/GenBank/DDBJ databases">
        <title>Sequencing the genomes of 1000 actinobacteria strains.</title>
        <authorList>
            <person name="Klenk H.-P."/>
        </authorList>
    </citation>
    <scope>NUCLEOTIDE SEQUENCE [LARGE SCALE GENOMIC DNA]</scope>
    <source>
        <strain evidence="2 3">DSM 45510</strain>
    </source>
</reference>
<evidence type="ECO:0000256" key="1">
    <source>
        <dbReference type="ARBA" id="ARBA00006479"/>
    </source>
</evidence>
<keyword evidence="3" id="KW-1185">Reference proteome</keyword>
<dbReference type="PANTHER" id="PTHR18964:SF173">
    <property type="entry name" value="GLUCOKINASE"/>
    <property type="match status" value="1"/>
</dbReference>
<organism evidence="2 3">
    <name type="scientific">Amycolatopsis magusensis</name>
    <dbReference type="NCBI Taxonomy" id="882444"/>
    <lineage>
        <taxon>Bacteria</taxon>
        <taxon>Bacillati</taxon>
        <taxon>Actinomycetota</taxon>
        <taxon>Actinomycetes</taxon>
        <taxon>Pseudonocardiales</taxon>
        <taxon>Pseudonocardiaceae</taxon>
        <taxon>Amycolatopsis</taxon>
    </lineage>
</organism>
<dbReference type="InterPro" id="IPR043129">
    <property type="entry name" value="ATPase_NBD"/>
</dbReference>
<dbReference type="GO" id="GO:0004340">
    <property type="term" value="F:glucokinase activity"/>
    <property type="evidence" value="ECO:0007669"/>
    <property type="project" value="UniProtKB-EC"/>
</dbReference>
<dbReference type="Gene3D" id="3.30.420.40">
    <property type="match status" value="2"/>
</dbReference>
<evidence type="ECO:0000313" key="2">
    <source>
        <dbReference type="EMBL" id="MBP2186000.1"/>
    </source>
</evidence>
<proteinExistence type="inferred from homology"/>
<keyword evidence="2" id="KW-0808">Transferase</keyword>
<name>A0ABS4Q2T8_9PSEU</name>
<dbReference type="EMBL" id="JAGGMS010000001">
    <property type="protein sequence ID" value="MBP2186000.1"/>
    <property type="molecule type" value="Genomic_DNA"/>
</dbReference>
<dbReference type="SUPFAM" id="SSF53067">
    <property type="entry name" value="Actin-like ATPase domain"/>
    <property type="match status" value="1"/>
</dbReference>
<dbReference type="InterPro" id="IPR000600">
    <property type="entry name" value="ROK"/>
</dbReference>
<protein>
    <submittedName>
        <fullName evidence="2">Glucokinase</fullName>
        <ecNumber evidence="2">2.7.1.2</ecNumber>
    </submittedName>
</protein>
<dbReference type="InterPro" id="IPR049874">
    <property type="entry name" value="ROK_cs"/>
</dbReference>
<accession>A0ABS4Q2T8</accession>